<comment type="caution">
    <text evidence="4">The sequence shown here is derived from an EMBL/GenBank/DDBJ whole genome shotgun (WGS) entry which is preliminary data.</text>
</comment>
<evidence type="ECO:0000313" key="5">
    <source>
        <dbReference type="Proteomes" id="UP000028302"/>
    </source>
</evidence>
<organism evidence="4 5">
    <name type="scientific">Salinisphaera hydrothermalis (strain C41B8)</name>
    <dbReference type="NCBI Taxonomy" id="1304275"/>
    <lineage>
        <taxon>Bacteria</taxon>
        <taxon>Pseudomonadati</taxon>
        <taxon>Pseudomonadota</taxon>
        <taxon>Gammaproteobacteria</taxon>
        <taxon>Salinisphaerales</taxon>
        <taxon>Salinisphaeraceae</taxon>
        <taxon>Salinisphaera</taxon>
    </lineage>
</organism>
<dbReference type="PATRIC" id="fig|1304275.5.peg.2546"/>
<dbReference type="InterPro" id="IPR008707">
    <property type="entry name" value="B-propeller_PilY1"/>
</dbReference>
<proteinExistence type="predicted"/>
<dbReference type="eggNOG" id="COG3419">
    <property type="taxonomic scope" value="Bacteria"/>
</dbReference>
<dbReference type="AlphaFoldDB" id="A0A084IJK6"/>
<name>A0A084IJK6_SALHC</name>
<dbReference type="EMBL" id="APNK01000020">
    <property type="protein sequence ID" value="KEZ76890.1"/>
    <property type="molecule type" value="Genomic_DNA"/>
</dbReference>
<keyword evidence="1" id="KW-0479">Metal-binding</keyword>
<dbReference type="STRING" id="1304275.C41B8_12484"/>
<dbReference type="Proteomes" id="UP000028302">
    <property type="component" value="Unassembled WGS sequence"/>
</dbReference>
<keyword evidence="2" id="KW-0106">Calcium</keyword>
<reference evidence="4 5" key="1">
    <citation type="submission" date="2013-03" db="EMBL/GenBank/DDBJ databases">
        <title>Salinisphaera hydrothermalis C41B8 Genome Sequencing.</title>
        <authorList>
            <person name="Li C."/>
            <person name="Lai Q."/>
            <person name="Shao Z."/>
        </authorList>
    </citation>
    <scope>NUCLEOTIDE SEQUENCE [LARGE SCALE GENOMIC DNA]</scope>
    <source>
        <strain evidence="4 5">C41B8</strain>
    </source>
</reference>
<evidence type="ECO:0000256" key="1">
    <source>
        <dbReference type="ARBA" id="ARBA00022723"/>
    </source>
</evidence>
<sequence>MQNFANWFTYYRKRSLAIRGGITSAFDKIGRVRVGSCTITEAQDRLQGAISGAHYLTMTSLPEVGDNSDNRRRDFYESIYGMDFSRALGTPNRPALYYLGRELENNPDIIQSPCQRNYALLFTDGYNNGALPSNASLDPSNDGDVDGDHYTNTIADIAMHFYKDLTPPKGISDSNALRAPEGCPEDKSLDCVTKPHMTTFGITLGQQGYIFGNTDAYPAANSDPYNNPPPWYAYSSNPNAKFNYGNLPTGGPQEIDDLWHATINSRGALLNANSPEKLADKFTNVLNQILGRGETLTNATGNSTSLTTNSEVFQTQYETTHWTGDLIAFNALNGSTAQSERLWSAASLLTGVTDPNASDGRTIVTALRTDNASTSGAVSGVPFTSTGLSSSGIASLTPAAIAYLRGHRDKEQTGASSDASNGRIYRQRGDTVLGDIINSVPTYVGAPNPLRYAGTWKDLIHPNSDPTPENQASYYDPGNSTSFVSKYASRPPMVYVGANDGMLHGFYAGSDSSGCNQPLNKDCPGQEWLAYIPNTLLGSLAGGNDPLTSPSYAHRSFVDGQIATAPAFFDGQWHTMLVGGLRNGGDTIYGLDVTDPSTFSQSNAGNIVRWEFKAPGLGKTFGKPSIVRLHNGEWAAIFANGYNSDNYGASLYVVDIADGHEIAHLTTGATPTSGQPGNGLATPFPVDIDGDHITDYVYAGDLYGNVWRFDLTSTNPDDWSDQKIFQATAANGSAQPITTQVQVAAHPNGVGYGVMVYFGTGQDIQPLNDNQSAIPNSFYGIWDPNVIAYNPGNNAPARPTSWSVSRDQLVAQSVGTVKPDNAVNGLSYRTVTDNPITYIDNNGKFADRGWVIDLPTDSGEAVLNPPSIVGDNVEFTTTVINRQTCSLTSSGYFMAVSRVNGGPAAKNIFDVNGDGIVNEQDASTPRVAGIGFGSESGSPGQGPSFNDLNHGTQVIKTPLTGGGTATITLARDFLNGRRSWHEIRR</sequence>
<gene>
    <name evidence="4" type="ORF">C41B8_12484</name>
</gene>
<evidence type="ECO:0000259" key="3">
    <source>
        <dbReference type="Pfam" id="PF05567"/>
    </source>
</evidence>
<feature type="domain" description="PilY1 beta-propeller" evidence="3">
    <location>
        <begin position="433"/>
        <end position="785"/>
    </location>
</feature>
<evidence type="ECO:0000313" key="4">
    <source>
        <dbReference type="EMBL" id="KEZ76890.1"/>
    </source>
</evidence>
<dbReference type="GO" id="GO:0046872">
    <property type="term" value="F:metal ion binding"/>
    <property type="evidence" value="ECO:0007669"/>
    <property type="project" value="UniProtKB-KW"/>
</dbReference>
<dbReference type="Pfam" id="PF05567">
    <property type="entry name" value="T4P_PilY1"/>
    <property type="match status" value="1"/>
</dbReference>
<evidence type="ECO:0000256" key="2">
    <source>
        <dbReference type="ARBA" id="ARBA00022837"/>
    </source>
</evidence>
<protein>
    <submittedName>
        <fullName evidence="4">Type IV pilus biogenesis protein</fullName>
    </submittedName>
</protein>
<accession>A0A084IJK6</accession>
<keyword evidence="5" id="KW-1185">Reference proteome</keyword>